<feature type="region of interest" description="Disordered" evidence="2">
    <location>
        <begin position="294"/>
        <end position="318"/>
    </location>
</feature>
<reference evidence="3 4" key="1">
    <citation type="journal article" date="2021" name="Elife">
        <title>Chloroplast acquisition without the gene transfer in kleptoplastic sea slugs, Plakobranchus ocellatus.</title>
        <authorList>
            <person name="Maeda T."/>
            <person name="Takahashi S."/>
            <person name="Yoshida T."/>
            <person name="Shimamura S."/>
            <person name="Takaki Y."/>
            <person name="Nagai Y."/>
            <person name="Toyoda A."/>
            <person name="Suzuki Y."/>
            <person name="Arimoto A."/>
            <person name="Ishii H."/>
            <person name="Satoh N."/>
            <person name="Nishiyama T."/>
            <person name="Hasebe M."/>
            <person name="Maruyama T."/>
            <person name="Minagawa J."/>
            <person name="Obokata J."/>
            <person name="Shigenobu S."/>
        </authorList>
    </citation>
    <scope>NUCLEOTIDE SEQUENCE [LARGE SCALE GENOMIC DNA]</scope>
</reference>
<feature type="region of interest" description="Disordered" evidence="2">
    <location>
        <begin position="1076"/>
        <end position="1098"/>
    </location>
</feature>
<comment type="caution">
    <text evidence="3">The sequence shown here is derived from an EMBL/GenBank/DDBJ whole genome shotgun (WGS) entry which is preliminary data.</text>
</comment>
<evidence type="ECO:0000313" key="4">
    <source>
        <dbReference type="Proteomes" id="UP000735302"/>
    </source>
</evidence>
<sequence>MELAFMLRKMWSVSGTRGRRYSSVPPSHIMPMRRQAPVMVVPRHQTYSSPRHDYAIDESLHRADFLSHAVLEDTYDAAARSRGKDQDLLRNVNSAIRPSRDSLPSHRHRYHTITTPAKRFHSLPPTDHHYSSIGSKTSLSPSTGAIMPYRRPLRKPSSSYLDDLPSPTSLLSSKISRFLKGSSVPPRPLSGSVASNISYKSSLSHLPSDDMRSHISYSNYLQDPAMTRLLAKPSSSSHNSESSLLSKYRALSSPYESRASTGRDYSYLDGSEGDEDEEDGYASYKRKYHVVKGATTPHSDDEDYENEEDYEPYGTYSCPRPSNTPLLKLSSYDGEYDGSYDADMAEMYDYVPFGPSKHGIFELTHFERDHDSYADDKPSHSTIPYLPPVPSVTPMSSDVSPVTSVTLPSPVIDSLVSSTAVKFRRILQDSKSTLPDYKDASLVLSVEGSAVSDDGKNRYGFRYYPPPIPLKGGGASLGLDERILGIVPPSSGTSSADSFLTGYLNRLRNIRAEARDHVERGDYARGRSLPPLTEPSTYLSRYSPPPHSPYQYTDRHTSPYTYTSPPSVSLATLSPYTHSTIHVPVHLAGRATSVPVSSYRSRAQDGLSHRVDVYPLVESEARLPRDRQLQLPLASRGGAGIAPDKLTMLEKINIKVSTEVHTTPKSAVVSRRVRASTAPPAPRPPPGYQAHAQKIKVAMVRRSGPVLVAPATRSASPAVYLPPSDDPTPRPAPYYYVYVPPADLARPINTKYPSSSLANPNTPASKPVVLQQEAVDKTPWYIERAARARSVALEPPASSRAARGASLPPSSSHHHKKVPPLTLPPEPLPTSRMKASRRMPPAYEAAMLRARARSLDRGGTLGAGAAKPAPHGGPATQQLWAHRPVQLRKDAVLAARARADPRNPYSGQMRRAASEPRLLERGENSHHSYYYPTLPASQKFYQRVPDAREKAMQRHLYSHRGRFGPESKPPRPSLAGFPQVYVPWTGPGPSNRAKAAIIGSKMEPEGKASKRGPKSQFAQKKLRDMKFDDLQDSGSVRYTSMCRWILKLAILDAVNRFQIKPTMFFQESVFARTPSSGMLHASRPPLPKPTDRKSIRDVDGFTKPKNVMSWEHRVESRLSPDDIIYEPASLLRMRERVKDVQEKMDRQRQLLDRYLDKELPPTISSRTYGKQIIKKIILTMSRLWRYGRLTSQSPEPRSYARATSLPPASLPPRYMRSTSIAPASPAIYYREMSMPPARRASLFSRESSVASHSHETWRAASLPPVAPVLPAPRSYLLAGGYTSSPRPYIRSAYRPVTSSRAARLVVLPNRPVIRPMSRKRKHYRKIRIVKHPAREVVVDCLPPIPHLKQWSLSPRTLARPSTPTTRREGGNQSTVGADPENRPMSDLRRRLRRTLAKSKNNPDYYQE</sequence>
<evidence type="ECO:0000256" key="2">
    <source>
        <dbReference type="SAM" id="MobiDB-lite"/>
    </source>
</evidence>
<feature type="region of interest" description="Disordered" evidence="2">
    <location>
        <begin position="663"/>
        <end position="689"/>
    </location>
</feature>
<feature type="compositionally biased region" description="Polar residues" evidence="2">
    <location>
        <begin position="1352"/>
        <end position="1375"/>
    </location>
</feature>
<accession>A0AAV4AGF4</accession>
<dbReference type="Proteomes" id="UP000735302">
    <property type="component" value="Unassembled WGS sequence"/>
</dbReference>
<feature type="compositionally biased region" description="Polar residues" evidence="2">
    <location>
        <begin position="132"/>
        <end position="143"/>
    </location>
</feature>
<evidence type="ECO:0000256" key="1">
    <source>
        <dbReference type="SAM" id="Coils"/>
    </source>
</evidence>
<organism evidence="3 4">
    <name type="scientific">Plakobranchus ocellatus</name>
    <dbReference type="NCBI Taxonomy" id="259542"/>
    <lineage>
        <taxon>Eukaryota</taxon>
        <taxon>Metazoa</taxon>
        <taxon>Spiralia</taxon>
        <taxon>Lophotrochozoa</taxon>
        <taxon>Mollusca</taxon>
        <taxon>Gastropoda</taxon>
        <taxon>Heterobranchia</taxon>
        <taxon>Euthyneura</taxon>
        <taxon>Panpulmonata</taxon>
        <taxon>Sacoglossa</taxon>
        <taxon>Placobranchoidea</taxon>
        <taxon>Plakobranchidae</taxon>
        <taxon>Plakobranchus</taxon>
    </lineage>
</organism>
<feature type="compositionally biased region" description="Basic and acidic residues" evidence="2">
    <location>
        <begin position="1089"/>
        <end position="1098"/>
    </location>
</feature>
<feature type="compositionally biased region" description="Basic and acidic residues" evidence="2">
    <location>
        <begin position="1379"/>
        <end position="1388"/>
    </location>
</feature>
<feature type="coiled-coil region" evidence="1">
    <location>
        <begin position="1130"/>
        <end position="1157"/>
    </location>
</feature>
<feature type="region of interest" description="Disordered" evidence="2">
    <location>
        <begin position="1192"/>
        <end position="1213"/>
    </location>
</feature>
<feature type="region of interest" description="Disordered" evidence="2">
    <location>
        <begin position="1352"/>
        <end position="1388"/>
    </location>
</feature>
<feature type="region of interest" description="Disordered" evidence="2">
    <location>
        <begin position="257"/>
        <end position="279"/>
    </location>
</feature>
<feature type="compositionally biased region" description="Low complexity" evidence="2">
    <location>
        <begin position="795"/>
        <end position="811"/>
    </location>
</feature>
<feature type="region of interest" description="Disordered" evidence="2">
    <location>
        <begin position="521"/>
        <end position="565"/>
    </location>
</feature>
<proteinExistence type="predicted"/>
<evidence type="ECO:0000313" key="3">
    <source>
        <dbReference type="EMBL" id="GFO05868.1"/>
    </source>
</evidence>
<feature type="compositionally biased region" description="Low complexity" evidence="2">
    <location>
        <begin position="156"/>
        <end position="165"/>
    </location>
</feature>
<protein>
    <submittedName>
        <fullName evidence="3">Rs-rich protein-1</fullName>
    </submittedName>
</protein>
<name>A0AAV4AGF4_9GAST</name>
<gene>
    <name evidence="3" type="ORF">PoB_003237300</name>
</gene>
<keyword evidence="1" id="KW-0175">Coiled coil</keyword>
<dbReference type="EMBL" id="BLXT01003754">
    <property type="protein sequence ID" value="GFO05868.1"/>
    <property type="molecule type" value="Genomic_DNA"/>
</dbReference>
<feature type="region of interest" description="Disordered" evidence="2">
    <location>
        <begin position="791"/>
        <end position="837"/>
    </location>
</feature>
<feature type="region of interest" description="Disordered" evidence="2">
    <location>
        <begin position="117"/>
        <end position="165"/>
    </location>
</feature>
<feature type="compositionally biased region" description="Acidic residues" evidence="2">
    <location>
        <begin position="300"/>
        <end position="311"/>
    </location>
</feature>
<keyword evidence="4" id="KW-1185">Reference proteome</keyword>